<dbReference type="Proteomes" id="UP000704712">
    <property type="component" value="Unassembled WGS sequence"/>
</dbReference>
<dbReference type="Pfam" id="PF16810">
    <property type="entry name" value="RXLR"/>
    <property type="match status" value="1"/>
</dbReference>
<reference evidence="6" key="1">
    <citation type="submission" date="2020-04" db="EMBL/GenBank/DDBJ databases">
        <title>Hybrid Assembly of Korean Phytophthora infestans isolates.</title>
        <authorList>
            <person name="Prokchorchik M."/>
            <person name="Lee Y."/>
            <person name="Seo J."/>
            <person name="Cho J.-H."/>
            <person name="Park Y.-E."/>
            <person name="Jang D.-C."/>
            <person name="Im J.-S."/>
            <person name="Choi J.-G."/>
            <person name="Park H.-J."/>
            <person name="Lee G.-B."/>
            <person name="Lee Y.-G."/>
            <person name="Hong S.-Y."/>
            <person name="Cho K."/>
            <person name="Sohn K.H."/>
        </authorList>
    </citation>
    <scope>NUCLEOTIDE SEQUENCE</scope>
    <source>
        <strain evidence="6">KR_1_A1</strain>
        <strain evidence="7">KR_2_A2</strain>
    </source>
</reference>
<evidence type="ECO:0000256" key="1">
    <source>
        <dbReference type="ARBA" id="ARBA00004613"/>
    </source>
</evidence>
<evidence type="ECO:0000256" key="2">
    <source>
        <dbReference type="ARBA" id="ARBA00010400"/>
    </source>
</evidence>
<dbReference type="InterPro" id="IPR031825">
    <property type="entry name" value="RXLR"/>
</dbReference>
<name>A0A833SSJ7_PHYIN</name>
<dbReference type="EMBL" id="JAACNO010000103">
    <property type="protein sequence ID" value="KAF4150004.1"/>
    <property type="molecule type" value="Genomic_DNA"/>
</dbReference>
<keyword evidence="3 5" id="KW-0964">Secreted</keyword>
<evidence type="ECO:0000313" key="9">
    <source>
        <dbReference type="Proteomes" id="UP000602510"/>
    </source>
</evidence>
<dbReference type="Proteomes" id="UP000602510">
    <property type="component" value="Unassembled WGS sequence"/>
</dbReference>
<gene>
    <name evidence="6" type="ORF">GN244_ATG02373</name>
    <name evidence="8" type="ORF">GN958_ATG00797</name>
    <name evidence="7" type="ORF">GN958_ATG02242</name>
</gene>
<comment type="subcellular location">
    <subcellularLocation>
        <location evidence="1 5">Secreted</location>
    </subcellularLocation>
</comment>
<keyword evidence="9" id="KW-1185">Reference proteome</keyword>
<comment type="function">
    <text evidence="5">Effector that suppresses plant defense responses during pathogen infection.</text>
</comment>
<comment type="domain">
    <text evidence="5">The RxLR-dEER motif acts to carry the protein into the host cell cytoplasm through binding to cell surface phosphatidylinositol-3-phosphate.</text>
</comment>
<organism evidence="6 9">
    <name type="scientific">Phytophthora infestans</name>
    <name type="common">Potato late blight agent</name>
    <name type="synonym">Botrytis infestans</name>
    <dbReference type="NCBI Taxonomy" id="4787"/>
    <lineage>
        <taxon>Eukaryota</taxon>
        <taxon>Sar</taxon>
        <taxon>Stramenopiles</taxon>
        <taxon>Oomycota</taxon>
        <taxon>Peronosporomycetes</taxon>
        <taxon>Peronosporales</taxon>
        <taxon>Peronosporaceae</taxon>
        <taxon>Phytophthora</taxon>
    </lineage>
</organism>
<proteinExistence type="inferred from homology"/>
<evidence type="ECO:0000256" key="5">
    <source>
        <dbReference type="RuleBase" id="RU367124"/>
    </source>
</evidence>
<dbReference type="AlphaFoldDB" id="A0A833SSJ7"/>
<comment type="caution">
    <text evidence="6">The sequence shown here is derived from an EMBL/GenBank/DDBJ whole genome shotgun (WGS) entry which is preliminary data.</text>
</comment>
<sequence length="157" mass="17460">MRLSSALLLTSAAILVNNDNTLLAAGKMTNSKIPDTAMHYYTESAKAEGASLRALEEVVTDKAKEERGFFGSSSKLPAGVSKEAAKEMKTKWLNDSQLYDDILVNTEKYYNALSVWKKLGLSEAEVLSAMKKLKKDKSLISYIRNGYKNFLKNVKVR</sequence>
<keyword evidence="4 5" id="KW-0732">Signal</keyword>
<evidence type="ECO:0000313" key="6">
    <source>
        <dbReference type="EMBL" id="KAF4045241.1"/>
    </source>
</evidence>
<evidence type="ECO:0000256" key="3">
    <source>
        <dbReference type="ARBA" id="ARBA00022525"/>
    </source>
</evidence>
<evidence type="ECO:0000313" key="7">
    <source>
        <dbReference type="EMBL" id="KAF4148569.1"/>
    </source>
</evidence>
<accession>A0A833SSJ7</accession>
<dbReference type="EMBL" id="JAACNO010000259">
    <property type="protein sequence ID" value="KAF4148569.1"/>
    <property type="molecule type" value="Genomic_DNA"/>
</dbReference>
<feature type="chain" id="PRO_5033097880" description="RxLR effector protein" evidence="5">
    <location>
        <begin position="19"/>
        <end position="157"/>
    </location>
</feature>
<evidence type="ECO:0000256" key="4">
    <source>
        <dbReference type="ARBA" id="ARBA00022729"/>
    </source>
</evidence>
<evidence type="ECO:0000313" key="8">
    <source>
        <dbReference type="EMBL" id="KAF4150004.1"/>
    </source>
</evidence>
<dbReference type="GO" id="GO:0005576">
    <property type="term" value="C:extracellular region"/>
    <property type="evidence" value="ECO:0007669"/>
    <property type="project" value="UniProtKB-SubCell"/>
</dbReference>
<protein>
    <recommendedName>
        <fullName evidence="5">RxLR effector protein</fullName>
    </recommendedName>
</protein>
<dbReference type="EMBL" id="WSZM01000054">
    <property type="protein sequence ID" value="KAF4045241.1"/>
    <property type="molecule type" value="Genomic_DNA"/>
</dbReference>
<feature type="signal peptide" evidence="5">
    <location>
        <begin position="1"/>
        <end position="18"/>
    </location>
</feature>
<comment type="similarity">
    <text evidence="2 5">Belongs to the RxLR effector family.</text>
</comment>